<accession>A0A9P6MMU0</accession>
<proteinExistence type="predicted"/>
<dbReference type="AlphaFoldDB" id="A0A9P6MMU0"/>
<sequence length="133" mass="15190">MSSRRISCQTAAALSKIAKEELEDNHTNENGPSKLVGKVEMKLEDEVEIIRSRVAKRLTQNEAAKIDMVVDVTLQLLEEHGGLDMRVQPSSEDEHLHLPRNASYRLRRWSLGNEFQISSTRWKSSSRLFAMVK</sequence>
<gene>
    <name evidence="1" type="ORF">BGZ80_004600</name>
</gene>
<keyword evidence="2" id="KW-1185">Reference proteome</keyword>
<dbReference type="EMBL" id="JAAAID010002329">
    <property type="protein sequence ID" value="KAG0007490.1"/>
    <property type="molecule type" value="Genomic_DNA"/>
</dbReference>
<protein>
    <submittedName>
        <fullName evidence="1">Uncharacterized protein</fullName>
    </submittedName>
</protein>
<comment type="caution">
    <text evidence="1">The sequence shown here is derived from an EMBL/GenBank/DDBJ whole genome shotgun (WGS) entry which is preliminary data.</text>
</comment>
<dbReference type="Proteomes" id="UP000703661">
    <property type="component" value="Unassembled WGS sequence"/>
</dbReference>
<evidence type="ECO:0000313" key="1">
    <source>
        <dbReference type="EMBL" id="KAG0007490.1"/>
    </source>
</evidence>
<reference evidence="1" key="1">
    <citation type="journal article" date="2020" name="Fungal Divers.">
        <title>Resolving the Mortierellaceae phylogeny through synthesis of multi-gene phylogenetics and phylogenomics.</title>
        <authorList>
            <person name="Vandepol N."/>
            <person name="Liber J."/>
            <person name="Desiro A."/>
            <person name="Na H."/>
            <person name="Kennedy M."/>
            <person name="Barry K."/>
            <person name="Grigoriev I.V."/>
            <person name="Miller A.N."/>
            <person name="O'Donnell K."/>
            <person name="Stajich J.E."/>
            <person name="Bonito G."/>
        </authorList>
    </citation>
    <scope>NUCLEOTIDE SEQUENCE</scope>
    <source>
        <strain evidence="1">NRRL 2769</strain>
    </source>
</reference>
<evidence type="ECO:0000313" key="2">
    <source>
        <dbReference type="Proteomes" id="UP000703661"/>
    </source>
</evidence>
<name>A0A9P6MMU0_9FUNG</name>
<organism evidence="1 2">
    <name type="scientific">Entomortierella chlamydospora</name>
    <dbReference type="NCBI Taxonomy" id="101097"/>
    <lineage>
        <taxon>Eukaryota</taxon>
        <taxon>Fungi</taxon>
        <taxon>Fungi incertae sedis</taxon>
        <taxon>Mucoromycota</taxon>
        <taxon>Mortierellomycotina</taxon>
        <taxon>Mortierellomycetes</taxon>
        <taxon>Mortierellales</taxon>
        <taxon>Mortierellaceae</taxon>
        <taxon>Entomortierella</taxon>
    </lineage>
</organism>